<evidence type="ECO:0000313" key="3">
    <source>
        <dbReference type="Proteomes" id="UP001243989"/>
    </source>
</evidence>
<dbReference type="EMBL" id="JAHMHQ010000004">
    <property type="protein sequence ID" value="KAK1640090.1"/>
    <property type="molecule type" value="Genomic_DNA"/>
</dbReference>
<proteinExistence type="predicted"/>
<protein>
    <submittedName>
        <fullName evidence="2">Uncharacterized protein</fullName>
    </submittedName>
</protein>
<dbReference type="Proteomes" id="UP001243989">
    <property type="component" value="Unassembled WGS sequence"/>
</dbReference>
<accession>A0AAJ0EKP0</accession>
<gene>
    <name evidence="2" type="ORF">BDP81DRAFT_158279</name>
</gene>
<sequence>MATVIGSATPRHPQSLSAQRGGNRPVGGELVGRRGRAVVAGPFGKGAQRRRQRRAGRQSQRGDGRRMMRSDIAQAGQGCWRAELDNCRTVERGRGRNVQAKRCLGPWLSVGCGMGVWMSKREVVVTEGKLSPSRERDLLSTSSNNADEPLQNARLVWFSDFQEKRGNQRRVGGDLRSCGAVVVESEVIGAGVIRSMVVEPRDRRQVPFRHRVTWVGQQNGV</sequence>
<feature type="compositionally biased region" description="Basic and acidic residues" evidence="1">
    <location>
        <begin position="60"/>
        <end position="69"/>
    </location>
</feature>
<evidence type="ECO:0000313" key="2">
    <source>
        <dbReference type="EMBL" id="KAK1640090.1"/>
    </source>
</evidence>
<evidence type="ECO:0000256" key="1">
    <source>
        <dbReference type="SAM" id="MobiDB-lite"/>
    </source>
</evidence>
<dbReference type="AlphaFoldDB" id="A0AAJ0EKP0"/>
<reference evidence="2" key="1">
    <citation type="submission" date="2021-06" db="EMBL/GenBank/DDBJ databases">
        <title>Comparative genomics, transcriptomics and evolutionary studies reveal genomic signatures of adaptation to plant cell wall in hemibiotrophic fungi.</title>
        <authorList>
            <consortium name="DOE Joint Genome Institute"/>
            <person name="Baroncelli R."/>
            <person name="Diaz J.F."/>
            <person name="Benocci T."/>
            <person name="Peng M."/>
            <person name="Battaglia E."/>
            <person name="Haridas S."/>
            <person name="Andreopoulos W."/>
            <person name="Labutti K."/>
            <person name="Pangilinan J."/>
            <person name="Floch G.L."/>
            <person name="Makela M.R."/>
            <person name="Henrissat B."/>
            <person name="Grigoriev I.V."/>
            <person name="Crouch J.A."/>
            <person name="De Vries R.P."/>
            <person name="Sukno S.A."/>
            <person name="Thon M.R."/>
        </authorList>
    </citation>
    <scope>NUCLEOTIDE SEQUENCE</scope>
    <source>
        <strain evidence="2">CBS 102054</strain>
    </source>
</reference>
<dbReference type="RefSeq" id="XP_060448697.1">
    <property type="nucleotide sequence ID" value="XM_060581981.1"/>
</dbReference>
<comment type="caution">
    <text evidence="2">The sequence shown here is derived from an EMBL/GenBank/DDBJ whole genome shotgun (WGS) entry which is preliminary data.</text>
</comment>
<keyword evidence="3" id="KW-1185">Reference proteome</keyword>
<dbReference type="GeneID" id="85466843"/>
<name>A0AAJ0EKP0_9PEZI</name>
<feature type="region of interest" description="Disordered" evidence="1">
    <location>
        <begin position="1"/>
        <end position="69"/>
    </location>
</feature>
<feature type="compositionally biased region" description="Basic residues" evidence="1">
    <location>
        <begin position="47"/>
        <end position="56"/>
    </location>
</feature>
<organism evidence="2 3">
    <name type="scientific">Colletotrichum phormii</name>
    <dbReference type="NCBI Taxonomy" id="359342"/>
    <lineage>
        <taxon>Eukaryota</taxon>
        <taxon>Fungi</taxon>
        <taxon>Dikarya</taxon>
        <taxon>Ascomycota</taxon>
        <taxon>Pezizomycotina</taxon>
        <taxon>Sordariomycetes</taxon>
        <taxon>Hypocreomycetidae</taxon>
        <taxon>Glomerellales</taxon>
        <taxon>Glomerellaceae</taxon>
        <taxon>Colletotrichum</taxon>
        <taxon>Colletotrichum acutatum species complex</taxon>
    </lineage>
</organism>